<sequence>MTSGPSNLTEFLHEGIELVEALALFDVIFGSVVALEVALCLIIELFGSYFGSTLSQAMQSQRLHVLCFALIFAFFGAQGFVRYYILTRNGQAMTNAMKDCHASLTKLDIWSLSLTPVQEKQMACILNRFSQPTAWSPMGLFDLSRASFVMIHSVMVTYLVILIQFKEVETGG</sequence>
<keyword evidence="5 6" id="KW-0472">Membrane</keyword>
<name>A0A553PGU1_TIGCA</name>
<reference evidence="7 8" key="1">
    <citation type="journal article" date="2018" name="Nat. Ecol. Evol.">
        <title>Genomic signatures of mitonuclear coevolution across populations of Tigriopus californicus.</title>
        <authorList>
            <person name="Barreto F.S."/>
            <person name="Watson E.T."/>
            <person name="Lima T.G."/>
            <person name="Willett C.S."/>
            <person name="Edmands S."/>
            <person name="Li W."/>
            <person name="Burton R.S."/>
        </authorList>
    </citation>
    <scope>NUCLEOTIDE SEQUENCE [LARGE SCALE GENOMIC DNA]</scope>
    <source>
        <strain evidence="7 8">San Diego</strain>
    </source>
</reference>
<dbReference type="Proteomes" id="UP000318571">
    <property type="component" value="Chromosome 5"/>
</dbReference>
<protein>
    <recommendedName>
        <fullName evidence="9">Gustatory receptor</fullName>
    </recommendedName>
</protein>
<dbReference type="InterPro" id="IPR013604">
    <property type="entry name" value="7TM_chemorcpt"/>
</dbReference>
<dbReference type="GO" id="GO:0005886">
    <property type="term" value="C:plasma membrane"/>
    <property type="evidence" value="ECO:0007669"/>
    <property type="project" value="UniProtKB-SubCell"/>
</dbReference>
<evidence type="ECO:0000256" key="5">
    <source>
        <dbReference type="ARBA" id="ARBA00023136"/>
    </source>
</evidence>
<dbReference type="AlphaFoldDB" id="A0A553PGU1"/>
<evidence type="ECO:0000256" key="6">
    <source>
        <dbReference type="SAM" id="Phobius"/>
    </source>
</evidence>
<evidence type="ECO:0000256" key="2">
    <source>
        <dbReference type="ARBA" id="ARBA00022475"/>
    </source>
</evidence>
<keyword evidence="3 6" id="KW-0812">Transmembrane</keyword>
<dbReference type="Pfam" id="PF08395">
    <property type="entry name" value="7tm_7"/>
    <property type="match status" value="1"/>
</dbReference>
<evidence type="ECO:0000256" key="3">
    <source>
        <dbReference type="ARBA" id="ARBA00022692"/>
    </source>
</evidence>
<organism evidence="7 8">
    <name type="scientific">Tigriopus californicus</name>
    <name type="common">Marine copepod</name>
    <dbReference type="NCBI Taxonomy" id="6832"/>
    <lineage>
        <taxon>Eukaryota</taxon>
        <taxon>Metazoa</taxon>
        <taxon>Ecdysozoa</taxon>
        <taxon>Arthropoda</taxon>
        <taxon>Crustacea</taxon>
        <taxon>Multicrustacea</taxon>
        <taxon>Hexanauplia</taxon>
        <taxon>Copepoda</taxon>
        <taxon>Harpacticoida</taxon>
        <taxon>Harpacticidae</taxon>
        <taxon>Tigriopus</taxon>
    </lineage>
</organism>
<evidence type="ECO:0000313" key="8">
    <source>
        <dbReference type="Proteomes" id="UP000318571"/>
    </source>
</evidence>
<evidence type="ECO:0000256" key="1">
    <source>
        <dbReference type="ARBA" id="ARBA00004651"/>
    </source>
</evidence>
<comment type="subcellular location">
    <subcellularLocation>
        <location evidence="1">Cell membrane</location>
        <topology evidence="1">Multi-pass membrane protein</topology>
    </subcellularLocation>
</comment>
<evidence type="ECO:0008006" key="9">
    <source>
        <dbReference type="Google" id="ProtNLM"/>
    </source>
</evidence>
<feature type="transmembrane region" description="Helical" evidence="6">
    <location>
        <begin position="146"/>
        <end position="165"/>
    </location>
</feature>
<evidence type="ECO:0000313" key="7">
    <source>
        <dbReference type="EMBL" id="TRY76899.1"/>
    </source>
</evidence>
<feature type="transmembrane region" description="Helical" evidence="6">
    <location>
        <begin position="63"/>
        <end position="85"/>
    </location>
</feature>
<accession>A0A553PGU1</accession>
<gene>
    <name evidence="7" type="ORF">TCAL_14710</name>
</gene>
<keyword evidence="2" id="KW-1003">Cell membrane</keyword>
<dbReference type="EMBL" id="VCGU01000004">
    <property type="protein sequence ID" value="TRY76899.1"/>
    <property type="molecule type" value="Genomic_DNA"/>
</dbReference>
<proteinExistence type="predicted"/>
<keyword evidence="8" id="KW-1185">Reference proteome</keyword>
<feature type="transmembrane region" description="Helical" evidence="6">
    <location>
        <begin position="27"/>
        <end position="51"/>
    </location>
</feature>
<keyword evidence="4 6" id="KW-1133">Transmembrane helix</keyword>
<comment type="caution">
    <text evidence="7">The sequence shown here is derived from an EMBL/GenBank/DDBJ whole genome shotgun (WGS) entry which is preliminary data.</text>
</comment>
<evidence type="ECO:0000256" key="4">
    <source>
        <dbReference type="ARBA" id="ARBA00022989"/>
    </source>
</evidence>
<dbReference type="GO" id="GO:0050909">
    <property type="term" value="P:sensory perception of taste"/>
    <property type="evidence" value="ECO:0007669"/>
    <property type="project" value="InterPro"/>
</dbReference>